<evidence type="ECO:0000259" key="3">
    <source>
        <dbReference type="PROSITE" id="PS50801"/>
    </source>
</evidence>
<dbReference type="InterPro" id="IPR002645">
    <property type="entry name" value="STAS_dom"/>
</dbReference>
<accession>A0A1X7NT95</accession>
<dbReference type="Gene3D" id="3.30.750.24">
    <property type="entry name" value="STAS domain"/>
    <property type="match status" value="1"/>
</dbReference>
<proteinExistence type="inferred from homology"/>
<dbReference type="PROSITE" id="PS50801">
    <property type="entry name" value="STAS"/>
    <property type="match status" value="1"/>
</dbReference>
<dbReference type="RefSeq" id="WP_085464411.1">
    <property type="nucleotide sequence ID" value="NZ_FXBL01000004.1"/>
</dbReference>
<dbReference type="Pfam" id="PF01740">
    <property type="entry name" value="STAS"/>
    <property type="match status" value="1"/>
</dbReference>
<sequence length="108" mass="11573">MGITFERVGNATVASLQGRLDSSNSSTVETELFNQLGDGGFVLDVSKLDYISSAGLRVVLVVAKRLKQSGSAFLLAGMQPHIRDVFEISGFLSLLAVAENRDEALTRV</sequence>
<dbReference type="InterPro" id="IPR036513">
    <property type="entry name" value="STAS_dom_sf"/>
</dbReference>
<protein>
    <recommendedName>
        <fullName evidence="2">Anti-sigma factor antagonist</fullName>
    </recommendedName>
</protein>
<keyword evidence="5" id="KW-1185">Reference proteome</keyword>
<dbReference type="CDD" id="cd07043">
    <property type="entry name" value="STAS_anti-anti-sigma_factors"/>
    <property type="match status" value="1"/>
</dbReference>
<dbReference type="NCBIfam" id="TIGR00377">
    <property type="entry name" value="ant_ant_sig"/>
    <property type="match status" value="1"/>
</dbReference>
<evidence type="ECO:0000256" key="1">
    <source>
        <dbReference type="ARBA" id="ARBA00009013"/>
    </source>
</evidence>
<dbReference type="GO" id="GO:0043856">
    <property type="term" value="F:anti-sigma factor antagonist activity"/>
    <property type="evidence" value="ECO:0007669"/>
    <property type="project" value="InterPro"/>
</dbReference>
<evidence type="ECO:0000256" key="2">
    <source>
        <dbReference type="RuleBase" id="RU003749"/>
    </source>
</evidence>
<gene>
    <name evidence="4" type="ORF">SAMN02982922_2461</name>
</gene>
<dbReference type="PANTHER" id="PTHR33495:SF2">
    <property type="entry name" value="ANTI-SIGMA FACTOR ANTAGONIST TM_1081-RELATED"/>
    <property type="match status" value="1"/>
</dbReference>
<evidence type="ECO:0000313" key="4">
    <source>
        <dbReference type="EMBL" id="SMH40913.1"/>
    </source>
</evidence>
<dbReference type="EMBL" id="FXBL01000004">
    <property type="protein sequence ID" value="SMH40913.1"/>
    <property type="molecule type" value="Genomic_DNA"/>
</dbReference>
<dbReference type="Proteomes" id="UP000193083">
    <property type="component" value="Unassembled WGS sequence"/>
</dbReference>
<evidence type="ECO:0000313" key="5">
    <source>
        <dbReference type="Proteomes" id="UP000193083"/>
    </source>
</evidence>
<dbReference type="AlphaFoldDB" id="A0A1X7NT95"/>
<dbReference type="OrthoDB" id="280847at2"/>
<feature type="domain" description="STAS" evidence="3">
    <location>
        <begin position="1"/>
        <end position="108"/>
    </location>
</feature>
<comment type="similarity">
    <text evidence="1 2">Belongs to the anti-sigma-factor antagonist family.</text>
</comment>
<dbReference type="InterPro" id="IPR003658">
    <property type="entry name" value="Anti-sigma_ant"/>
</dbReference>
<dbReference type="PANTHER" id="PTHR33495">
    <property type="entry name" value="ANTI-SIGMA FACTOR ANTAGONIST TM_1081-RELATED-RELATED"/>
    <property type="match status" value="1"/>
</dbReference>
<organism evidence="4 5">
    <name type="scientific">Mesorhizobium australicum</name>
    <dbReference type="NCBI Taxonomy" id="536018"/>
    <lineage>
        <taxon>Bacteria</taxon>
        <taxon>Pseudomonadati</taxon>
        <taxon>Pseudomonadota</taxon>
        <taxon>Alphaproteobacteria</taxon>
        <taxon>Hyphomicrobiales</taxon>
        <taxon>Phyllobacteriaceae</taxon>
        <taxon>Mesorhizobium</taxon>
    </lineage>
</organism>
<name>A0A1X7NT95_9HYPH</name>
<reference evidence="4 5" key="1">
    <citation type="submission" date="2017-04" db="EMBL/GenBank/DDBJ databases">
        <authorList>
            <person name="Afonso C.L."/>
            <person name="Miller P.J."/>
            <person name="Scott M.A."/>
            <person name="Spackman E."/>
            <person name="Goraichik I."/>
            <person name="Dimitrov K.M."/>
            <person name="Suarez D.L."/>
            <person name="Swayne D.E."/>
        </authorList>
    </citation>
    <scope>NUCLEOTIDE SEQUENCE [LARGE SCALE GENOMIC DNA]</scope>
    <source>
        <strain evidence="4 5">B5P</strain>
    </source>
</reference>
<dbReference type="SUPFAM" id="SSF52091">
    <property type="entry name" value="SpoIIaa-like"/>
    <property type="match status" value="1"/>
</dbReference>